<evidence type="ECO:0000256" key="2">
    <source>
        <dbReference type="ARBA" id="ARBA00022737"/>
    </source>
</evidence>
<keyword evidence="6" id="KW-0472">Membrane</keyword>
<feature type="compositionally biased region" description="Low complexity" evidence="5">
    <location>
        <begin position="147"/>
        <end position="172"/>
    </location>
</feature>
<feature type="compositionally biased region" description="Basic and acidic residues" evidence="5">
    <location>
        <begin position="190"/>
        <end position="199"/>
    </location>
</feature>
<evidence type="ECO:0000313" key="10">
    <source>
        <dbReference type="Proteomes" id="UP000281406"/>
    </source>
</evidence>
<feature type="domain" description="Sushi" evidence="8">
    <location>
        <begin position="616"/>
        <end position="675"/>
    </location>
</feature>
<dbReference type="AlphaFoldDB" id="A0A3N0Z7G9"/>
<dbReference type="PROSITE" id="PS50923">
    <property type="entry name" value="SUSHI"/>
    <property type="match status" value="5"/>
</dbReference>
<dbReference type="Gene3D" id="2.60.120.290">
    <property type="entry name" value="Spermadhesin, CUB domain"/>
    <property type="match status" value="1"/>
</dbReference>
<proteinExistence type="predicted"/>
<dbReference type="Pfam" id="PF00431">
    <property type="entry name" value="CUB"/>
    <property type="match status" value="1"/>
</dbReference>
<comment type="caution">
    <text evidence="4">Lacks conserved residue(s) required for the propagation of feature annotation.</text>
</comment>
<evidence type="ECO:0000259" key="7">
    <source>
        <dbReference type="PROSITE" id="PS01180"/>
    </source>
</evidence>
<dbReference type="InterPro" id="IPR035914">
    <property type="entry name" value="Sperma_CUB_dom_sf"/>
</dbReference>
<feature type="region of interest" description="Disordered" evidence="5">
    <location>
        <begin position="121"/>
        <end position="207"/>
    </location>
</feature>
<dbReference type="CDD" id="cd00033">
    <property type="entry name" value="CCP"/>
    <property type="match status" value="5"/>
</dbReference>
<feature type="compositionally biased region" description="Polar residues" evidence="5">
    <location>
        <begin position="35"/>
        <end position="44"/>
    </location>
</feature>
<feature type="domain" description="Sushi" evidence="8">
    <location>
        <begin position="322"/>
        <end position="381"/>
    </location>
</feature>
<reference evidence="9 10" key="1">
    <citation type="submission" date="2018-10" db="EMBL/GenBank/DDBJ databases">
        <title>Genome assembly for a Yunnan-Guizhou Plateau 3E fish, Anabarilius grahami (Regan), and its evolutionary and genetic applications.</title>
        <authorList>
            <person name="Jiang W."/>
        </authorList>
    </citation>
    <scope>NUCLEOTIDE SEQUENCE [LARGE SCALE GENOMIC DNA]</scope>
    <source>
        <strain evidence="9">AG-KIZ</strain>
        <tissue evidence="9">Muscle</tissue>
    </source>
</reference>
<dbReference type="InterPro" id="IPR000859">
    <property type="entry name" value="CUB_dom"/>
</dbReference>
<evidence type="ECO:0000259" key="8">
    <source>
        <dbReference type="PROSITE" id="PS50923"/>
    </source>
</evidence>
<dbReference type="PROSITE" id="PS01180">
    <property type="entry name" value="CUB"/>
    <property type="match status" value="1"/>
</dbReference>
<dbReference type="Gene3D" id="2.10.70.10">
    <property type="entry name" value="Complement Module, domain 1"/>
    <property type="match status" value="5"/>
</dbReference>
<dbReference type="SUPFAM" id="SSF49854">
    <property type="entry name" value="Spermadhesin, CUB domain"/>
    <property type="match status" value="2"/>
</dbReference>
<dbReference type="Pfam" id="PF00084">
    <property type="entry name" value="Sushi"/>
    <property type="match status" value="5"/>
</dbReference>
<dbReference type="GO" id="GO:0043198">
    <property type="term" value="C:dendritic shaft"/>
    <property type="evidence" value="ECO:0007669"/>
    <property type="project" value="TreeGrafter"/>
</dbReference>
<dbReference type="GO" id="GO:0005783">
    <property type="term" value="C:endoplasmic reticulum"/>
    <property type="evidence" value="ECO:0007669"/>
    <property type="project" value="TreeGrafter"/>
</dbReference>
<keyword evidence="2" id="KW-0677">Repeat</keyword>
<feature type="transmembrane region" description="Helical" evidence="6">
    <location>
        <begin position="817"/>
        <end position="839"/>
    </location>
</feature>
<dbReference type="OrthoDB" id="9935125at2759"/>
<dbReference type="InterPro" id="IPR000436">
    <property type="entry name" value="Sushi_SCR_CCP_dom"/>
</dbReference>
<dbReference type="SMART" id="SM00042">
    <property type="entry name" value="CUB"/>
    <property type="match status" value="1"/>
</dbReference>
<dbReference type="InterPro" id="IPR035976">
    <property type="entry name" value="Sushi/SCR/CCP_sf"/>
</dbReference>
<gene>
    <name evidence="9" type="ORF">DPX16_10627</name>
</gene>
<feature type="domain" description="CUB" evidence="7">
    <location>
        <begin position="501"/>
        <end position="612"/>
    </location>
</feature>
<dbReference type="GO" id="GO:0043025">
    <property type="term" value="C:neuronal cell body"/>
    <property type="evidence" value="ECO:0007669"/>
    <property type="project" value="TreeGrafter"/>
</dbReference>
<dbReference type="GO" id="GO:0060074">
    <property type="term" value="P:synapse maturation"/>
    <property type="evidence" value="ECO:0007669"/>
    <property type="project" value="TreeGrafter"/>
</dbReference>
<feature type="compositionally biased region" description="Basic and acidic residues" evidence="5">
    <location>
        <begin position="23"/>
        <end position="32"/>
    </location>
</feature>
<keyword evidence="6" id="KW-0812">Transmembrane</keyword>
<protein>
    <submittedName>
        <fullName evidence="9">Seizure protein 6</fullName>
    </submittedName>
</protein>
<comment type="caution">
    <text evidence="9">The sequence shown here is derived from an EMBL/GenBank/DDBJ whole genome shotgun (WGS) entry which is preliminary data.</text>
</comment>
<dbReference type="PANTHER" id="PTHR45656:SF1">
    <property type="entry name" value="SEIZURE PROTEIN 6 HOMOLOG"/>
    <property type="match status" value="1"/>
</dbReference>
<dbReference type="PANTHER" id="PTHR45656">
    <property type="entry name" value="PROTEIN CBR-CLEC-78"/>
    <property type="match status" value="1"/>
</dbReference>
<evidence type="ECO:0000256" key="3">
    <source>
        <dbReference type="ARBA" id="ARBA00023157"/>
    </source>
</evidence>
<feature type="compositionally biased region" description="Polar residues" evidence="5">
    <location>
        <begin position="1"/>
        <end position="10"/>
    </location>
</feature>
<evidence type="ECO:0000256" key="6">
    <source>
        <dbReference type="SAM" id="Phobius"/>
    </source>
</evidence>
<keyword evidence="6" id="KW-1133">Transmembrane helix</keyword>
<feature type="domain" description="Sushi" evidence="8">
    <location>
        <begin position="744"/>
        <end position="805"/>
    </location>
</feature>
<dbReference type="SMART" id="SM00032">
    <property type="entry name" value="CCP"/>
    <property type="match status" value="5"/>
</dbReference>
<accession>A0A3N0Z7G9</accession>
<keyword evidence="1 4" id="KW-0768">Sushi</keyword>
<dbReference type="CDD" id="cd00041">
    <property type="entry name" value="CUB"/>
    <property type="match status" value="1"/>
</dbReference>
<evidence type="ECO:0000256" key="4">
    <source>
        <dbReference type="PROSITE-ProRule" id="PRU00302"/>
    </source>
</evidence>
<feature type="domain" description="Sushi" evidence="8">
    <location>
        <begin position="438"/>
        <end position="499"/>
    </location>
</feature>
<dbReference type="EMBL" id="RJVU01007007">
    <property type="protein sequence ID" value="ROL54204.1"/>
    <property type="molecule type" value="Genomic_DNA"/>
</dbReference>
<dbReference type="FunFam" id="2.10.70.10:FF:000010">
    <property type="entry name" value="Seizure related 6 homolog like"/>
    <property type="match status" value="1"/>
</dbReference>
<feature type="domain" description="Sushi" evidence="8">
    <location>
        <begin position="677"/>
        <end position="740"/>
    </location>
</feature>
<name>A0A3N0Z7G9_ANAGA</name>
<evidence type="ECO:0000256" key="1">
    <source>
        <dbReference type="ARBA" id="ARBA00022659"/>
    </source>
</evidence>
<dbReference type="SUPFAM" id="SSF57535">
    <property type="entry name" value="Complement control module/SCR domain"/>
    <property type="match status" value="5"/>
</dbReference>
<keyword evidence="10" id="KW-1185">Reference proteome</keyword>
<keyword evidence="3 4" id="KW-1015">Disulfide bond</keyword>
<organism evidence="9 10">
    <name type="scientific">Anabarilius grahami</name>
    <name type="common">Kanglang fish</name>
    <name type="synonym">Barilius grahami</name>
    <dbReference type="NCBI Taxonomy" id="495550"/>
    <lineage>
        <taxon>Eukaryota</taxon>
        <taxon>Metazoa</taxon>
        <taxon>Chordata</taxon>
        <taxon>Craniata</taxon>
        <taxon>Vertebrata</taxon>
        <taxon>Euteleostomi</taxon>
        <taxon>Actinopterygii</taxon>
        <taxon>Neopterygii</taxon>
        <taxon>Teleostei</taxon>
        <taxon>Ostariophysi</taxon>
        <taxon>Cypriniformes</taxon>
        <taxon>Xenocyprididae</taxon>
        <taxon>Xenocypridinae</taxon>
        <taxon>Xenocypridinae incertae sedis</taxon>
        <taxon>Anabarilius</taxon>
    </lineage>
</organism>
<dbReference type="Proteomes" id="UP000281406">
    <property type="component" value="Unassembled WGS sequence"/>
</dbReference>
<evidence type="ECO:0000313" key="9">
    <source>
        <dbReference type="EMBL" id="ROL54204.1"/>
    </source>
</evidence>
<evidence type="ECO:0000256" key="5">
    <source>
        <dbReference type="SAM" id="MobiDB-lite"/>
    </source>
</evidence>
<dbReference type="GO" id="GO:0090036">
    <property type="term" value="P:regulation of protein kinase C signaling"/>
    <property type="evidence" value="ECO:0007669"/>
    <property type="project" value="TreeGrafter"/>
</dbReference>
<dbReference type="GO" id="GO:0050773">
    <property type="term" value="P:regulation of dendrite development"/>
    <property type="evidence" value="ECO:0007669"/>
    <property type="project" value="TreeGrafter"/>
</dbReference>
<sequence length="894" mass="97293">MCARLNNTANAGEDGTVQTGRGGESESEKEFDPFTSKQEPPTDIQQLTTDAVPILPNLRLLKLHSALLTKSFEGDQQFFKEAPHTVPTVSTSTSNTEHSLLVPQEDSAVFSDLATTLTMTAPTSVEQRKPSKIRNRTSEKTAVTSQPLTNPTVPTSTPTSTSQITTLTTTTKKASDKKTTLPPLFLSTSPKKEPQRPEGKTTSGYSSETYSAHCDMNFTEAEGYIELPLDVSFDSHMHCTCLVTVYLGYGVEIQVLNASLDDGMEAVLEDLGGPVTSILANNSVLSRGLVIRSSSNQISVRFSSEWPARPGLLLLRYRAFALSCASPLAPDNGKVSVTGLQVGGVAYFSCLNGYQLQGPASLTCRNATTPYWSGREPRLLIKDGSNIDSPPLYDSYAVEYLPIEGVTSTSMHLFVEFTSDEMGTCTGAAIRYEAFAQGSCYEPFVKYGNFSTSDPAFGVGSVVEFTCEPGYTLEQGAITLECVNDENPQWNETEPACRAVCSGEITDSAGVVLSPNWPEAYDKGQDCIWGLHVEEDKRFMLDVQVLRLGKNDLLTFYDGDDLTANILGQYSGFLPRFRLYTSTADVTIQFQSDPASNVYGYNNGFVVHFFEVPRNDTCAELPEILNGWKSTSHPDLTHGTVITYQCYPGFHLQGSEILMCQWDLTWSGDVPLCEKIMSCVDPGLVDNSRRLVTGSRYAVGSSVEYICNKGYSLSGPGVLTCYTRETADPKWSEKLPKCVPERYEPCSNPGAPSTAIQSSEKAFFQAGETLSFNCRAGYVLQGEATIHCIPGHPSQWSSAPPMCRAADSEFDVEGVNIAIAVLIPVAVVLMLLLVFFLCISIAQSKTLQLPGSSSPPYDNMTEESAFDNPVYETGVSMDAMNLRDVGSHNTIVLS</sequence>
<dbReference type="GO" id="GO:0043197">
    <property type="term" value="C:dendritic spine"/>
    <property type="evidence" value="ECO:0007669"/>
    <property type="project" value="TreeGrafter"/>
</dbReference>
<dbReference type="InterPro" id="IPR051277">
    <property type="entry name" value="SEZ6_CSMD_C4BPB_Regulators"/>
</dbReference>
<feature type="disulfide bond" evidence="4">
    <location>
        <begin position="646"/>
        <end position="673"/>
    </location>
</feature>
<feature type="region of interest" description="Disordered" evidence="5">
    <location>
        <begin position="1"/>
        <end position="44"/>
    </location>
</feature>